<organism evidence="2">
    <name type="scientific">bioreactor metagenome</name>
    <dbReference type="NCBI Taxonomy" id="1076179"/>
    <lineage>
        <taxon>unclassified sequences</taxon>
        <taxon>metagenomes</taxon>
        <taxon>ecological metagenomes</taxon>
    </lineage>
</organism>
<comment type="caution">
    <text evidence="2">The sequence shown here is derived from an EMBL/GenBank/DDBJ whole genome shotgun (WGS) entry which is preliminary data.</text>
</comment>
<evidence type="ECO:0000313" key="2">
    <source>
        <dbReference type="EMBL" id="MPM30349.1"/>
    </source>
</evidence>
<evidence type="ECO:0000256" key="1">
    <source>
        <dbReference type="SAM" id="MobiDB-lite"/>
    </source>
</evidence>
<dbReference type="AlphaFoldDB" id="A0A644YPV9"/>
<accession>A0A644YPV9</accession>
<dbReference type="AntiFam" id="ANF00160">
    <property type="entry name" value="Shadow ORF (opposite NIK1)"/>
</dbReference>
<name>A0A644YPV9_9ZZZZ</name>
<protein>
    <submittedName>
        <fullName evidence="2">Uncharacterized protein</fullName>
    </submittedName>
</protein>
<feature type="region of interest" description="Disordered" evidence="1">
    <location>
        <begin position="226"/>
        <end position="266"/>
    </location>
</feature>
<reference evidence="2" key="1">
    <citation type="submission" date="2019-08" db="EMBL/GenBank/DDBJ databases">
        <authorList>
            <person name="Kucharzyk K."/>
            <person name="Murdoch R.W."/>
            <person name="Higgins S."/>
            <person name="Loffler F."/>
        </authorList>
    </citation>
    <scope>NUCLEOTIDE SEQUENCE</scope>
</reference>
<gene>
    <name evidence="2" type="ORF">SDC9_76897</name>
</gene>
<proteinExistence type="predicted"/>
<sequence>MGRHGDNRNSRHFPLLFDPPDSPDRLHAVHFGHLDIEQHGIVAVFFQGFQGLPSALRRIGRHSRPTEHGGDNPAVNSIVLHRKNPQVFEPFRRGALFPGKRHPVFLSSCGRGGFEHFYREPELRSRSSARQPGRAHRTGCSAHEFRKLPRNCQAQPRSAVFSRRRGIKLGKFCEEPFRGEFRHSYSCIRHGKPEGQLPGMSRSFLLPDRDPYPPFFGELDGVVQKVGQNLPDSPPVTPHTVRDRQPHRSGKAEPLGRGPKGPQGEHFVHEFPEVEILFQQFKLPRLHL</sequence>
<dbReference type="EMBL" id="VSSQ01005762">
    <property type="protein sequence ID" value="MPM30349.1"/>
    <property type="molecule type" value="Genomic_DNA"/>
</dbReference>